<evidence type="ECO:0000313" key="4">
    <source>
        <dbReference type="Proteomes" id="UP000299580"/>
    </source>
</evidence>
<dbReference type="SUPFAM" id="SSF54631">
    <property type="entry name" value="CBS-domain pair"/>
    <property type="match status" value="1"/>
</dbReference>
<dbReference type="Gene3D" id="3.60.40.10">
    <property type="entry name" value="PPM-type phosphatase domain"/>
    <property type="match status" value="1"/>
</dbReference>
<dbReference type="Pfam" id="PF07228">
    <property type="entry name" value="SpoIIE"/>
    <property type="match status" value="1"/>
</dbReference>
<sequence length="424" mass="47446">MTSMPAPCVQQSFCIQPTAKDLCVPTPDVSPKTDNATVLALFGKNKELVSLPVVENGRPFGLINRHIFLSQMSRPFYRELYDKKSCIAFMDKNPLIIEASASLNNVAAQTVVTGDKTLTDGFIITKNGRYIGIGLGIDLIKAVSAMHVQQHQQIMQSIEYARVIQEAMLTTSRQAMSCSLADWCLTWEPRDCVGGDFYYFKTYPHGWLAAIADCTGHGVPGAFMTLIFASALEQALTQHGPETPALLLQAINQHIKNTLGQRDGKHHASTSNDGCDAIVMFCDVTENSLVWANARMAAFRIGQHSGQISVLDTDRMGIGYTDTPYDYQWPDYQLTLNNGDLMFTATDGLTDQIGGERRIMYGKRNLQEFLLRHQTQPMRALASQLLHEHQAYQGNQIRRDDLTFWGFRFSSARLNQVKRDHVRD</sequence>
<dbReference type="OrthoDB" id="5496380at2"/>
<dbReference type="CDD" id="cd04598">
    <property type="entry name" value="CBS_pair_GGDEF_EAL"/>
    <property type="match status" value="1"/>
</dbReference>
<evidence type="ECO:0000256" key="1">
    <source>
        <dbReference type="ARBA" id="ARBA00022801"/>
    </source>
</evidence>
<dbReference type="InterPro" id="IPR052016">
    <property type="entry name" value="Bact_Sigma-Reg"/>
</dbReference>
<dbReference type="InterPro" id="IPR046342">
    <property type="entry name" value="CBS_dom_sf"/>
</dbReference>
<evidence type="ECO:0000259" key="2">
    <source>
        <dbReference type="SMART" id="SM00331"/>
    </source>
</evidence>
<dbReference type="RefSeq" id="WP_137712896.1">
    <property type="nucleotide sequence ID" value="NZ_CP034035.1"/>
</dbReference>
<keyword evidence="1" id="KW-0378">Hydrolase</keyword>
<proteinExistence type="predicted"/>
<dbReference type="Proteomes" id="UP000299580">
    <property type="component" value="Chromosome"/>
</dbReference>
<dbReference type="AlphaFoldDB" id="A0A4V1F9J9"/>
<dbReference type="KEGG" id="brb:EH207_04440"/>
<name>A0A4V1F9J9_9GAMM</name>
<accession>A0A4V1F9J9</accession>
<dbReference type="GO" id="GO:0016791">
    <property type="term" value="F:phosphatase activity"/>
    <property type="evidence" value="ECO:0007669"/>
    <property type="project" value="TreeGrafter"/>
</dbReference>
<evidence type="ECO:0000313" key="3">
    <source>
        <dbReference type="EMBL" id="QCR07833.1"/>
    </source>
</evidence>
<dbReference type="SMART" id="SM00331">
    <property type="entry name" value="PP2C_SIG"/>
    <property type="match status" value="1"/>
</dbReference>
<protein>
    <submittedName>
        <fullName evidence="3">Protein-serine/threonine phosphatase</fullName>
    </submittedName>
</protein>
<dbReference type="EMBL" id="CP034035">
    <property type="protein sequence ID" value="QCR07833.1"/>
    <property type="molecule type" value="Genomic_DNA"/>
</dbReference>
<dbReference type="InterPro" id="IPR001932">
    <property type="entry name" value="PPM-type_phosphatase-like_dom"/>
</dbReference>
<reference evidence="3 4" key="1">
    <citation type="submission" date="2018-11" db="EMBL/GenBank/DDBJ databases">
        <title>Genome sequences of Brenneria nigrifluens and Brenneria rubrifaciens.</title>
        <authorList>
            <person name="Poret-Peterson A.T."/>
            <person name="McClean A.E."/>
            <person name="Kluepfel D.A."/>
        </authorList>
    </citation>
    <scope>NUCLEOTIDE SEQUENCE [LARGE SCALE GENOMIC DNA]</scope>
    <source>
        <strain evidence="3 4">6D370</strain>
    </source>
</reference>
<dbReference type="Gene3D" id="3.10.580.10">
    <property type="entry name" value="CBS-domain"/>
    <property type="match status" value="1"/>
</dbReference>
<feature type="domain" description="PPM-type phosphatase" evidence="2">
    <location>
        <begin position="180"/>
        <end position="409"/>
    </location>
</feature>
<dbReference type="PANTHER" id="PTHR43156:SF9">
    <property type="entry name" value="HAMP DOMAIN-CONTAINING PROTEIN"/>
    <property type="match status" value="1"/>
</dbReference>
<dbReference type="SUPFAM" id="SSF81606">
    <property type="entry name" value="PP2C-like"/>
    <property type="match status" value="1"/>
</dbReference>
<dbReference type="InterPro" id="IPR036457">
    <property type="entry name" value="PPM-type-like_dom_sf"/>
</dbReference>
<dbReference type="PANTHER" id="PTHR43156">
    <property type="entry name" value="STAGE II SPORULATION PROTEIN E-RELATED"/>
    <property type="match status" value="1"/>
</dbReference>
<keyword evidence="4" id="KW-1185">Reference proteome</keyword>
<organism evidence="3 4">
    <name type="scientific">Brenneria rubrifaciens</name>
    <dbReference type="NCBI Taxonomy" id="55213"/>
    <lineage>
        <taxon>Bacteria</taxon>
        <taxon>Pseudomonadati</taxon>
        <taxon>Pseudomonadota</taxon>
        <taxon>Gammaproteobacteria</taxon>
        <taxon>Enterobacterales</taxon>
        <taxon>Pectobacteriaceae</taxon>
        <taxon>Brenneria</taxon>
    </lineage>
</organism>
<gene>
    <name evidence="3" type="ORF">EH207_04440</name>
</gene>